<reference evidence="1 2" key="1">
    <citation type="submission" date="2019-01" db="EMBL/GenBank/DDBJ databases">
        <title>Complete genome sequence of Bifidobacterium gallinarum CACC 514.</title>
        <authorList>
            <person name="Jung M."/>
        </authorList>
    </citation>
    <scope>NUCLEOTIDE SEQUENCE [LARGE SCALE GENOMIC DNA]</scope>
    <source>
        <strain evidence="1 2">CACC 514</strain>
    </source>
</reference>
<sequence>MPLNLDQPVNLMGPNELIAYSQQGDKQYQEAEQELRKRWDSYKNLPKTEFRSILPEKRS</sequence>
<name>A0A4P6DSP7_9BIFI</name>
<dbReference type="RefSeq" id="WP_129237424.1">
    <property type="nucleotide sequence ID" value="NZ_CP035464.1"/>
</dbReference>
<gene>
    <name evidence="1" type="ORF">ESN35_05985</name>
</gene>
<protein>
    <submittedName>
        <fullName evidence="1">Uncharacterized protein</fullName>
    </submittedName>
</protein>
<dbReference type="EMBL" id="CP035464">
    <property type="protein sequence ID" value="QAY33001.1"/>
    <property type="molecule type" value="Genomic_DNA"/>
</dbReference>
<accession>A0A4P6DSP7</accession>
<proteinExistence type="predicted"/>
<dbReference type="Proteomes" id="UP000293589">
    <property type="component" value="Chromosome"/>
</dbReference>
<dbReference type="AlphaFoldDB" id="A0A4P6DSP7"/>
<dbReference type="KEGG" id="bgx:ESN35_05985"/>
<evidence type="ECO:0000313" key="1">
    <source>
        <dbReference type="EMBL" id="QAY33001.1"/>
    </source>
</evidence>
<organism evidence="1 2">
    <name type="scientific">Bifidobacterium pullorum subsp. gallinarum</name>
    <dbReference type="NCBI Taxonomy" id="78344"/>
    <lineage>
        <taxon>Bacteria</taxon>
        <taxon>Bacillati</taxon>
        <taxon>Actinomycetota</taxon>
        <taxon>Actinomycetes</taxon>
        <taxon>Bifidobacteriales</taxon>
        <taxon>Bifidobacteriaceae</taxon>
        <taxon>Bifidobacterium</taxon>
    </lineage>
</organism>
<evidence type="ECO:0000313" key="2">
    <source>
        <dbReference type="Proteomes" id="UP000293589"/>
    </source>
</evidence>